<evidence type="ECO:0000313" key="4">
    <source>
        <dbReference type="Proteomes" id="UP001062263"/>
    </source>
</evidence>
<feature type="transmembrane region" description="Helical" evidence="2">
    <location>
        <begin position="140"/>
        <end position="161"/>
    </location>
</feature>
<evidence type="ECO:0000256" key="1">
    <source>
        <dbReference type="SAM" id="MobiDB-lite"/>
    </source>
</evidence>
<reference evidence="3" key="1">
    <citation type="submission" date="2022-06" db="EMBL/GenBank/DDBJ databases">
        <title>Akkermansia biwalacus sp. nov., an anaerobic mucin-degrading bacterium isolated from human intestine.</title>
        <authorList>
            <person name="Kobayashi Y."/>
            <person name="Inoue S."/>
            <person name="Kawahara T."/>
            <person name="Kohda N."/>
        </authorList>
    </citation>
    <scope>NUCLEOTIDE SEQUENCE</scope>
    <source>
        <strain evidence="3">WON2089</strain>
    </source>
</reference>
<keyword evidence="2" id="KW-0812">Transmembrane</keyword>
<keyword evidence="2" id="KW-0472">Membrane</keyword>
<evidence type="ECO:0000313" key="3">
    <source>
        <dbReference type="EMBL" id="BDL44216.1"/>
    </source>
</evidence>
<name>A0ABN6QI30_9BACT</name>
<feature type="transmembrane region" description="Helical" evidence="2">
    <location>
        <begin position="108"/>
        <end position="128"/>
    </location>
</feature>
<protein>
    <recommendedName>
        <fullName evidence="5">GATA-type domain-containing protein</fullName>
    </recommendedName>
</protein>
<proteinExistence type="predicted"/>
<feature type="region of interest" description="Disordered" evidence="1">
    <location>
        <begin position="47"/>
        <end position="75"/>
    </location>
</feature>
<organism evidence="3 4">
    <name type="scientific">Akkermansia biwaensis</name>
    <dbReference type="NCBI Taxonomy" id="2946555"/>
    <lineage>
        <taxon>Bacteria</taxon>
        <taxon>Pseudomonadati</taxon>
        <taxon>Verrucomicrobiota</taxon>
        <taxon>Verrucomicrobiia</taxon>
        <taxon>Verrucomicrobiales</taxon>
        <taxon>Akkermansiaceae</taxon>
        <taxon>Akkermansia</taxon>
    </lineage>
</organism>
<gene>
    <name evidence="3" type="ORF">Abiwalacus_17900</name>
</gene>
<keyword evidence="2" id="KW-1133">Transmembrane helix</keyword>
<accession>A0ABN6QI30</accession>
<keyword evidence="4" id="KW-1185">Reference proteome</keyword>
<dbReference type="RefSeq" id="WP_215436049.1">
    <property type="nucleotide sequence ID" value="NZ_AP025943.1"/>
</dbReference>
<dbReference type="Proteomes" id="UP001062263">
    <property type="component" value="Chromosome"/>
</dbReference>
<dbReference type="EMBL" id="AP025943">
    <property type="protein sequence ID" value="BDL44216.1"/>
    <property type="molecule type" value="Genomic_DNA"/>
</dbReference>
<evidence type="ECO:0008006" key="5">
    <source>
        <dbReference type="Google" id="ProtNLM"/>
    </source>
</evidence>
<sequence>MKESATCALCGHGYAYPADLDVKAGMHCASCGALIYAKTGLPFGEAPTSGSLPGPESPAKKTAPLPPVKRKNIPAVSERHPDTRRLVEEILKQLPAEKTNRTVPAASWLAWLLSLACLTLASIFPSYGNDSTDPLYMLQWLPSIIFCCTAAILFIQGLAAATRR</sequence>
<evidence type="ECO:0000256" key="2">
    <source>
        <dbReference type="SAM" id="Phobius"/>
    </source>
</evidence>